<dbReference type="GeneID" id="62642240"/>
<dbReference type="PANTHER" id="PTHR30332">
    <property type="entry name" value="PROBABLE GENERAL SECRETION PATHWAY PROTEIN D"/>
    <property type="match status" value="1"/>
</dbReference>
<dbReference type="Proteomes" id="UP000755667">
    <property type="component" value="Unassembled WGS sequence"/>
</dbReference>
<feature type="domain" description="Pilus formation protein N-terminal" evidence="4">
    <location>
        <begin position="39"/>
        <end position="107"/>
    </location>
</feature>
<gene>
    <name evidence="5" type="ORF">JQX41_18840</name>
    <name evidence="6" type="ORF">JQX48_18860</name>
</gene>
<evidence type="ECO:0000256" key="1">
    <source>
        <dbReference type="RuleBase" id="RU004003"/>
    </source>
</evidence>
<dbReference type="Pfam" id="PF04972">
    <property type="entry name" value="BON"/>
    <property type="match status" value="1"/>
</dbReference>
<proteinExistence type="inferred from homology"/>
<dbReference type="OrthoDB" id="9775455at2"/>
<dbReference type="GO" id="GO:0009306">
    <property type="term" value="P:protein secretion"/>
    <property type="evidence" value="ECO:0007669"/>
    <property type="project" value="InterPro"/>
</dbReference>
<evidence type="ECO:0000313" key="7">
    <source>
        <dbReference type="Proteomes" id="UP000755667"/>
    </source>
</evidence>
<dbReference type="Pfam" id="PF13629">
    <property type="entry name" value="T2SS-T3SS_pil_N"/>
    <property type="match status" value="1"/>
</dbReference>
<protein>
    <submittedName>
        <fullName evidence="5">Type II and III secretion system protein family protein</fullName>
    </submittedName>
</protein>
<feature type="domain" description="Type II/III secretion system secretin-like" evidence="2">
    <location>
        <begin position="235"/>
        <end position="391"/>
    </location>
</feature>
<dbReference type="InterPro" id="IPR001775">
    <property type="entry name" value="GspD/PilQ"/>
</dbReference>
<dbReference type="InterPro" id="IPR032789">
    <property type="entry name" value="T2SS-T3SS_pil_N"/>
</dbReference>
<dbReference type="PRINTS" id="PR00811">
    <property type="entry name" value="BCTERIALGSPD"/>
</dbReference>
<dbReference type="AlphaFoldDB" id="A0A9Q2NV48"/>
<dbReference type="InterPro" id="IPR050810">
    <property type="entry name" value="Bact_Secretion_Sys_Channel"/>
</dbReference>
<reference evidence="5 8" key="1">
    <citation type="submission" date="2021-01" db="EMBL/GenBank/DDBJ databases">
        <title>Diatom-associated Roseobacters Show Island Model of Population Structure.</title>
        <authorList>
            <person name="Qu L."/>
            <person name="Feng X."/>
            <person name="Chen Y."/>
            <person name="Li L."/>
            <person name="Wang X."/>
            <person name="Hu Z."/>
            <person name="Wang H."/>
            <person name="Luo H."/>
        </authorList>
    </citation>
    <scope>NUCLEOTIDE SEQUENCE</scope>
    <source>
        <strain evidence="6 8">CC28-63</strain>
        <strain evidence="5">CC28-69</strain>
    </source>
</reference>
<dbReference type="InterPro" id="IPR004846">
    <property type="entry name" value="T2SS/T3SS_dom"/>
</dbReference>
<evidence type="ECO:0000313" key="8">
    <source>
        <dbReference type="Proteomes" id="UP000809440"/>
    </source>
</evidence>
<dbReference type="Pfam" id="PF00263">
    <property type="entry name" value="Secretin"/>
    <property type="match status" value="1"/>
</dbReference>
<feature type="domain" description="BON" evidence="3">
    <location>
        <begin position="119"/>
        <end position="169"/>
    </location>
</feature>
<sequence length="448" mass="48457">MNNSARIVTGKTILHTIAVLALLFLCVVVSRPAGAQPVEVISLSIGDAHVVETNFDLSDVIIGNNEVANMALLSARSIAITPLSAGSTKVLLRDVDGRQRRVLSVIVQENFDPLQRIIDDLQPGSNVRVQSVNGRLVLSGTVRDEAEAAQIRNVAESYSEGDVIDALKITDPRQVMLKVNILELSRNGGKELGINTFPNPQGMDGTNGAPFGVITDTIDFNFNNRDYTINILLQALENKGLARRLANPTLVSINGSTASFVVGGEVPIVSTDADGKTTTSYREYGVKLAFTPQILPNRTVRIAIEPEVSEVDWTRRVNDNPAFVSRKVNTTIELVSGRSFAIAGLLQSDSVRSARQYPWLGDVPILGALFRSTAYQQNQTELVVLVTPYLVNNASEQNIMGDPTLQSGDVSDAEVFLLGAMDSADEMTRRFKSGFGVTGTFGHILPNH</sequence>
<keyword evidence="8" id="KW-1185">Reference proteome</keyword>
<dbReference type="EMBL" id="JAFBXE010000015">
    <property type="protein sequence ID" value="MBM2414381.1"/>
    <property type="molecule type" value="Genomic_DNA"/>
</dbReference>
<accession>A0A9Q2NV48</accession>
<evidence type="ECO:0000313" key="6">
    <source>
        <dbReference type="EMBL" id="MBM2419052.1"/>
    </source>
</evidence>
<dbReference type="RefSeq" id="WP_085631614.1">
    <property type="nucleotide sequence ID" value="NZ_JAFBWU010000015.1"/>
</dbReference>
<dbReference type="InterPro" id="IPR007055">
    <property type="entry name" value="BON_dom"/>
</dbReference>
<dbReference type="PANTHER" id="PTHR30332:SF17">
    <property type="entry name" value="TYPE IV PILIATION SYSTEM PROTEIN DR_0774-RELATED"/>
    <property type="match status" value="1"/>
</dbReference>
<evidence type="ECO:0000259" key="4">
    <source>
        <dbReference type="Pfam" id="PF13629"/>
    </source>
</evidence>
<comment type="caution">
    <text evidence="5">The sequence shown here is derived from an EMBL/GenBank/DDBJ whole genome shotgun (WGS) entry which is preliminary data.</text>
</comment>
<evidence type="ECO:0000259" key="3">
    <source>
        <dbReference type="Pfam" id="PF04972"/>
    </source>
</evidence>
<dbReference type="GO" id="GO:0015627">
    <property type="term" value="C:type II protein secretion system complex"/>
    <property type="evidence" value="ECO:0007669"/>
    <property type="project" value="TreeGrafter"/>
</dbReference>
<organism evidence="5 7">
    <name type="scientific">Marivita cryptomonadis</name>
    <dbReference type="NCBI Taxonomy" id="505252"/>
    <lineage>
        <taxon>Bacteria</taxon>
        <taxon>Pseudomonadati</taxon>
        <taxon>Pseudomonadota</taxon>
        <taxon>Alphaproteobacteria</taxon>
        <taxon>Rhodobacterales</taxon>
        <taxon>Roseobacteraceae</taxon>
        <taxon>Marivita</taxon>
    </lineage>
</organism>
<comment type="similarity">
    <text evidence="1">Belongs to the bacterial secretin family.</text>
</comment>
<evidence type="ECO:0000259" key="2">
    <source>
        <dbReference type="Pfam" id="PF00263"/>
    </source>
</evidence>
<evidence type="ECO:0000313" key="5">
    <source>
        <dbReference type="EMBL" id="MBM2414381.1"/>
    </source>
</evidence>
<dbReference type="EMBL" id="JAFBXF010000015">
    <property type="protein sequence ID" value="MBM2419052.1"/>
    <property type="molecule type" value="Genomic_DNA"/>
</dbReference>
<name>A0A9Q2NV48_9RHOB</name>
<dbReference type="Proteomes" id="UP000809440">
    <property type="component" value="Unassembled WGS sequence"/>
</dbReference>